<accession>A0A261Y4M1</accession>
<feature type="compositionally biased region" description="Acidic residues" evidence="3">
    <location>
        <begin position="17"/>
        <end position="27"/>
    </location>
</feature>
<protein>
    <recommendedName>
        <fullName evidence="2">Protein BCP1</fullName>
    </recommendedName>
</protein>
<proteinExistence type="inferred from homology"/>
<comment type="similarity">
    <text evidence="1 2">Belongs to the BCP1 family.</text>
</comment>
<evidence type="ECO:0000313" key="4">
    <source>
        <dbReference type="EMBL" id="OZJ05518.1"/>
    </source>
</evidence>
<dbReference type="GO" id="GO:0005634">
    <property type="term" value="C:nucleus"/>
    <property type="evidence" value="ECO:0007669"/>
    <property type="project" value="UniProtKB-SubCell"/>
</dbReference>
<dbReference type="Pfam" id="PF13862">
    <property type="entry name" value="BCCIP"/>
    <property type="match status" value="1"/>
</dbReference>
<keyword evidence="2" id="KW-0813">Transport</keyword>
<dbReference type="PIRSF" id="PIRSF028983">
    <property type="entry name" value="BCP1"/>
    <property type="match status" value="1"/>
</dbReference>
<evidence type="ECO:0000256" key="3">
    <source>
        <dbReference type="SAM" id="MobiDB-lite"/>
    </source>
</evidence>
<evidence type="ECO:0000256" key="2">
    <source>
        <dbReference type="PIRNR" id="PIRNR028983"/>
    </source>
</evidence>
<dbReference type="PANTHER" id="PTHR13261">
    <property type="entry name" value="BRCA2 AND CDKN1A INTERACTING PROTEIN"/>
    <property type="match status" value="1"/>
</dbReference>
<feature type="region of interest" description="Disordered" evidence="3">
    <location>
        <begin position="1"/>
        <end position="27"/>
    </location>
</feature>
<dbReference type="Proteomes" id="UP000242875">
    <property type="component" value="Unassembled WGS sequence"/>
</dbReference>
<evidence type="ECO:0000256" key="1">
    <source>
        <dbReference type="ARBA" id="ARBA00006781"/>
    </source>
</evidence>
<feature type="compositionally biased region" description="Basic and acidic residues" evidence="3">
    <location>
        <begin position="1"/>
        <end position="16"/>
    </location>
</feature>
<comment type="function">
    <text evidence="2">Involved in nuclear export, actin cytoskeleton organization and vesicular transport.</text>
</comment>
<reference evidence="4 5" key="1">
    <citation type="journal article" date="2017" name="Mycologia">
        <title>Bifiguratus adelaidae, gen. et sp. nov., a new member of Mucoromycotina in endophytic and soil-dwelling habitats.</title>
        <authorList>
            <person name="Torres-Cruz T.J."/>
            <person name="Billingsley Tobias T.L."/>
            <person name="Almatruk M."/>
            <person name="Hesse C."/>
            <person name="Kuske C.R."/>
            <person name="Desiro A."/>
            <person name="Benucci G.M."/>
            <person name="Bonito G."/>
            <person name="Stajich J.E."/>
            <person name="Dunlap C."/>
            <person name="Arnold A.E."/>
            <person name="Porras-Alfaro A."/>
        </authorList>
    </citation>
    <scope>NUCLEOTIDE SEQUENCE [LARGE SCALE GENOMIC DNA]</scope>
    <source>
        <strain evidence="4 5">AZ0501</strain>
    </source>
</reference>
<comment type="subcellular location">
    <subcellularLocation>
        <location evidence="2">Nucleus</location>
    </subcellularLocation>
</comment>
<dbReference type="InterPro" id="IPR025602">
    <property type="entry name" value="BCP1_family"/>
</dbReference>
<dbReference type="PANTHER" id="PTHR13261:SF0">
    <property type="entry name" value="BRCA2 AND CDKN1A-INTERACTING PROTEIN"/>
    <property type="match status" value="1"/>
</dbReference>
<dbReference type="GO" id="GO:0015031">
    <property type="term" value="P:protein transport"/>
    <property type="evidence" value="ECO:0007669"/>
    <property type="project" value="UniProtKB-KW"/>
</dbReference>
<keyword evidence="2" id="KW-0539">Nucleus</keyword>
<dbReference type="EMBL" id="MVBO01000014">
    <property type="protein sequence ID" value="OZJ05518.1"/>
    <property type="molecule type" value="Genomic_DNA"/>
</dbReference>
<keyword evidence="2" id="KW-0653">Protein transport</keyword>
<dbReference type="OrthoDB" id="27543at2759"/>
<feature type="region of interest" description="Disordered" evidence="3">
    <location>
        <begin position="201"/>
        <end position="223"/>
    </location>
</feature>
<name>A0A261Y4M1_9FUNG</name>
<sequence>MSKRKADEKEDIQMKEDGDDSSDEDEDMKDIVNVDLDFFDPKPIDYEANKRLIMQLFGADAELFNVSELSDLIIAQPQVGSTVKVDGADSDPFALLTVLNMNAHKGKDSIAAVRKYLTSKCPKKDSKMLEAVTNILSADRDSESGDTALVLSERLINMPVQIMAPMYKMLAEEVEWAVEDGEPFKFSWYVIPAKTYKEVEPTADMDEEDEEERPKPVVSKKKKRTVDTPSNPLYYFHPEDEVIEAHSTYYFDYALTHADKEAVSDSRRVFAEVGIAVGRRVFFVEGSKMKDMIQEIERQFSTT</sequence>
<dbReference type="AlphaFoldDB" id="A0A261Y4M1"/>
<organism evidence="4 5">
    <name type="scientific">Bifiguratus adelaidae</name>
    <dbReference type="NCBI Taxonomy" id="1938954"/>
    <lineage>
        <taxon>Eukaryota</taxon>
        <taxon>Fungi</taxon>
        <taxon>Fungi incertae sedis</taxon>
        <taxon>Mucoromycota</taxon>
        <taxon>Mucoromycotina</taxon>
        <taxon>Endogonomycetes</taxon>
        <taxon>Endogonales</taxon>
        <taxon>Endogonales incertae sedis</taxon>
        <taxon>Bifiguratus</taxon>
    </lineage>
</organism>
<gene>
    <name evidence="4" type="ORF">BZG36_01885</name>
</gene>
<comment type="caution">
    <text evidence="4">The sequence shown here is derived from an EMBL/GenBank/DDBJ whole genome shotgun (WGS) entry which is preliminary data.</text>
</comment>
<keyword evidence="5" id="KW-1185">Reference proteome</keyword>
<feature type="compositionally biased region" description="Acidic residues" evidence="3">
    <location>
        <begin position="201"/>
        <end position="211"/>
    </location>
</feature>
<evidence type="ECO:0000313" key="5">
    <source>
        <dbReference type="Proteomes" id="UP000242875"/>
    </source>
</evidence>